<organism evidence="3 4">
    <name type="scientific">Pallidibacillus pasinlerensis</name>
    <dbReference type="NCBI Taxonomy" id="2703818"/>
    <lineage>
        <taxon>Bacteria</taxon>
        <taxon>Bacillati</taxon>
        <taxon>Bacillota</taxon>
        <taxon>Bacilli</taxon>
        <taxon>Bacillales</taxon>
        <taxon>Bacillaceae</taxon>
        <taxon>Pallidibacillus</taxon>
    </lineage>
</organism>
<protein>
    <recommendedName>
        <fullName evidence="5">Lipoprotein</fullName>
    </recommendedName>
</protein>
<keyword evidence="4" id="KW-1185">Reference proteome</keyword>
<evidence type="ECO:0000256" key="1">
    <source>
        <dbReference type="SAM" id="MobiDB-lite"/>
    </source>
</evidence>
<dbReference type="PROSITE" id="PS51257">
    <property type="entry name" value="PROKAR_LIPOPROTEIN"/>
    <property type="match status" value="1"/>
</dbReference>
<comment type="caution">
    <text evidence="3">The sequence shown here is derived from an EMBL/GenBank/DDBJ whole genome shotgun (WGS) entry which is preliminary data.</text>
</comment>
<feature type="compositionally biased region" description="Basic and acidic residues" evidence="1">
    <location>
        <begin position="39"/>
        <end position="58"/>
    </location>
</feature>
<dbReference type="EMBL" id="JAACYS010000004">
    <property type="protein sequence ID" value="NCU16446.1"/>
    <property type="molecule type" value="Genomic_DNA"/>
</dbReference>
<keyword evidence="2" id="KW-0732">Signal</keyword>
<sequence>MKKHFLIIFVILLLGLTACSTGFKDITVIDEKDEQFYTKEDRQNNTDRNNDGDKKGDKDDNDDIVENDTMEDDLITYLLVDLGYAMILEDEAITAYEEVTGINYTDDETTLEALKNEVIPIYTEFIDELYSIEVSNPRLNDLHALYISGAEKQLEAFHLFVDGIENQNPAKIVEGNELLDEGRELIDQYVESIESISLEYEIPIY</sequence>
<proteinExistence type="predicted"/>
<feature type="region of interest" description="Disordered" evidence="1">
    <location>
        <begin position="39"/>
        <end position="65"/>
    </location>
</feature>
<dbReference type="RefSeq" id="WP_161919285.1">
    <property type="nucleotide sequence ID" value="NZ_JAACYS010000004.1"/>
</dbReference>
<feature type="chain" id="PRO_5045381645" description="Lipoprotein" evidence="2">
    <location>
        <begin position="21"/>
        <end position="205"/>
    </location>
</feature>
<evidence type="ECO:0008006" key="5">
    <source>
        <dbReference type="Google" id="ProtNLM"/>
    </source>
</evidence>
<evidence type="ECO:0000256" key="2">
    <source>
        <dbReference type="SAM" id="SignalP"/>
    </source>
</evidence>
<accession>A0ABX0A1P5</accession>
<feature type="signal peptide" evidence="2">
    <location>
        <begin position="1"/>
        <end position="20"/>
    </location>
</feature>
<evidence type="ECO:0000313" key="3">
    <source>
        <dbReference type="EMBL" id="NCU16446.1"/>
    </source>
</evidence>
<evidence type="ECO:0000313" key="4">
    <source>
        <dbReference type="Proteomes" id="UP000743899"/>
    </source>
</evidence>
<gene>
    <name evidence="3" type="ORF">GW534_01490</name>
</gene>
<dbReference type="Proteomes" id="UP000743899">
    <property type="component" value="Unassembled WGS sequence"/>
</dbReference>
<name>A0ABX0A1P5_9BACI</name>
<reference evidence="3 4" key="1">
    <citation type="submission" date="2020-01" db="EMBL/GenBank/DDBJ databases">
        <title>A novel Bacillus sp. from Pasinler.</title>
        <authorList>
            <person name="Adiguzel A."/>
            <person name="Ay H."/>
            <person name="Baltaci M.O."/>
        </authorList>
    </citation>
    <scope>NUCLEOTIDE SEQUENCE [LARGE SCALE GENOMIC DNA]</scope>
    <source>
        <strain evidence="3 4">P1</strain>
    </source>
</reference>